<reference evidence="16" key="2">
    <citation type="submission" date="2025-08" db="UniProtKB">
        <authorList>
            <consortium name="RefSeq"/>
        </authorList>
    </citation>
    <scope>IDENTIFICATION</scope>
    <source>
        <tissue evidence="16">Cell line</tissue>
    </source>
</reference>
<accession>A0A3Q7SBW4</accession>
<dbReference type="GO" id="GO:0048477">
    <property type="term" value="P:oogenesis"/>
    <property type="evidence" value="ECO:0007669"/>
    <property type="project" value="UniProtKB-KW"/>
</dbReference>
<evidence type="ECO:0000256" key="9">
    <source>
        <dbReference type="ARBA" id="ARBA00022943"/>
    </source>
</evidence>
<evidence type="ECO:0000256" key="2">
    <source>
        <dbReference type="ARBA" id="ARBA00022473"/>
    </source>
</evidence>
<keyword evidence="5" id="KW-0863">Zinc-finger</keyword>
<dbReference type="GeneID" id="112918661"/>
<keyword evidence="6" id="KW-0221">Differentiation</keyword>
<name>A0A3Q7SBW4_VULVU</name>
<evidence type="ECO:0000256" key="5">
    <source>
        <dbReference type="ARBA" id="ARBA00022771"/>
    </source>
</evidence>
<keyword evidence="15" id="KW-1185">Reference proteome</keyword>
<evidence type="ECO:0000256" key="10">
    <source>
        <dbReference type="ARBA" id="ARBA00034699"/>
    </source>
</evidence>
<dbReference type="SMART" id="SM01328">
    <property type="entry name" value="zf-3CxxC"/>
    <property type="match status" value="1"/>
</dbReference>
<dbReference type="GO" id="GO:0036464">
    <property type="term" value="C:cytoplasmic ribonucleoprotein granule"/>
    <property type="evidence" value="ECO:0007669"/>
    <property type="project" value="UniProtKB-SubCell"/>
</dbReference>
<comment type="similarity">
    <text evidence="10">Belongs to the ZAR1 family.</text>
</comment>
<dbReference type="PANTHER" id="PTHR31054:SF5">
    <property type="entry name" value="PROTEIN ZAR1-LIKE"/>
    <property type="match status" value="1"/>
</dbReference>
<evidence type="ECO:0000256" key="8">
    <source>
        <dbReference type="ARBA" id="ARBA00022884"/>
    </source>
</evidence>
<evidence type="ECO:0000256" key="11">
    <source>
        <dbReference type="ARBA" id="ARBA00034786"/>
    </source>
</evidence>
<feature type="compositionally biased region" description="Basic and acidic residues" evidence="13">
    <location>
        <begin position="178"/>
        <end position="192"/>
    </location>
</feature>
<evidence type="ECO:0000256" key="6">
    <source>
        <dbReference type="ARBA" id="ARBA00022782"/>
    </source>
</evidence>
<dbReference type="InterPro" id="IPR026775">
    <property type="entry name" value="Zar1"/>
</dbReference>
<evidence type="ECO:0000259" key="14">
    <source>
        <dbReference type="SMART" id="SM01328"/>
    </source>
</evidence>
<dbReference type="GO" id="GO:0006412">
    <property type="term" value="P:translation"/>
    <property type="evidence" value="ECO:0007669"/>
    <property type="project" value="TreeGrafter"/>
</dbReference>
<gene>
    <name evidence="16" type="primary">ZAR1L</name>
</gene>
<dbReference type="GO" id="GO:0003729">
    <property type="term" value="F:mRNA binding"/>
    <property type="evidence" value="ECO:0007669"/>
    <property type="project" value="UniProtKB-ARBA"/>
</dbReference>
<evidence type="ECO:0000313" key="16">
    <source>
        <dbReference type="RefSeq" id="XP_025852541.1"/>
    </source>
</evidence>
<evidence type="ECO:0000256" key="7">
    <source>
        <dbReference type="ARBA" id="ARBA00022833"/>
    </source>
</evidence>
<evidence type="ECO:0000256" key="13">
    <source>
        <dbReference type="SAM" id="MobiDB-lite"/>
    </source>
</evidence>
<keyword evidence="2" id="KW-0217">Developmental protein</keyword>
<dbReference type="PANTHER" id="PTHR31054">
    <property type="entry name" value="ZYGOTE ARREST PROTEIN 1-LIKE ISOFORM X1"/>
    <property type="match status" value="1"/>
</dbReference>
<dbReference type="Pfam" id="PF13695">
    <property type="entry name" value="Zn_ribbon_3CxxC"/>
    <property type="match status" value="1"/>
</dbReference>
<feature type="domain" description="3CxxC-type" evidence="14">
    <location>
        <begin position="227"/>
        <end position="353"/>
    </location>
</feature>
<evidence type="ECO:0000313" key="15">
    <source>
        <dbReference type="Proteomes" id="UP001652641"/>
    </source>
</evidence>
<evidence type="ECO:0000256" key="4">
    <source>
        <dbReference type="ARBA" id="ARBA00022723"/>
    </source>
</evidence>
<keyword evidence="4" id="KW-0479">Metal-binding</keyword>
<protein>
    <submittedName>
        <fullName evidence="16">Protein ZAR1-like isoform X1</fullName>
    </submittedName>
</protein>
<sequence length="367" mass="42000">MERLVRVPYGLYQGYGNTVPLGHPGLSEHEQPDWRRNTGPPNFLARPGLLVPANASHYCMDPYKRAQLKAILSQMNPSLSLQLYRANTREVGVQVSPRVDKSVQCSLGPRTLCSRSPWGSAGHKAPLTAWGVYSPVIGRRSLIQLQREGEDQERKALLRPTEASEQQQQQQQPPPMPRSEEDKQEEPHQHNELEEEDASSPRKEKSKQAQGVGGADLRKPTFQFLEAKYGYFHCKDCKTRWESAYVWCISGTNKVYFKQLCCKCQKSFNPYRVEAIHCQDSKEDEDMRNNGGGEKYFDLRIPFKALTGLFSVQTVPCFLKTCSKSCCSCPQKKRHIDLRRPHRQDLCGRCKDKRFSCGNTYSFKYIM</sequence>
<reference key="1">
    <citation type="submission" date="2019-01" db="UniProtKB">
        <authorList>
            <consortium name="RefSeq"/>
        </authorList>
    </citation>
    <scope>IDENTIFICATION</scope>
</reference>
<dbReference type="GO" id="GO:0008270">
    <property type="term" value="F:zinc ion binding"/>
    <property type="evidence" value="ECO:0007669"/>
    <property type="project" value="UniProtKB-KW"/>
</dbReference>
<comment type="subcellular location">
    <subcellularLocation>
        <location evidence="1">Cytoplasm</location>
        <location evidence="1">Cytoplasmic ribonucleoprotein granule</location>
    </subcellularLocation>
</comment>
<dbReference type="InterPro" id="IPR027377">
    <property type="entry name" value="ZAR1/RTP1-5-like_Znf-3CxxC"/>
</dbReference>
<dbReference type="GO" id="GO:0017148">
    <property type="term" value="P:negative regulation of translation"/>
    <property type="evidence" value="ECO:0007669"/>
    <property type="project" value="UniProtKB-ARBA"/>
</dbReference>
<dbReference type="AlphaFoldDB" id="A0A3Q7SBW4"/>
<evidence type="ECO:0000256" key="1">
    <source>
        <dbReference type="ARBA" id="ARBA00004331"/>
    </source>
</evidence>
<dbReference type="KEGG" id="vvp:112918661"/>
<evidence type="ECO:0000256" key="3">
    <source>
        <dbReference type="ARBA" id="ARBA00022490"/>
    </source>
</evidence>
<proteinExistence type="inferred from homology"/>
<comment type="subunit">
    <text evidence="11">Interacts with YBX2.</text>
</comment>
<dbReference type="CTD" id="646799"/>
<keyword evidence="9" id="KW-0896">Oogenesis</keyword>
<evidence type="ECO:0000256" key="12">
    <source>
        <dbReference type="ARBA" id="ARBA00049576"/>
    </source>
</evidence>
<keyword evidence="7" id="KW-0862">Zinc</keyword>
<organism evidence="15 16">
    <name type="scientific">Vulpes vulpes</name>
    <name type="common">Red fox</name>
    <dbReference type="NCBI Taxonomy" id="9627"/>
    <lineage>
        <taxon>Eukaryota</taxon>
        <taxon>Metazoa</taxon>
        <taxon>Chordata</taxon>
        <taxon>Craniata</taxon>
        <taxon>Vertebrata</taxon>
        <taxon>Euteleostomi</taxon>
        <taxon>Mammalia</taxon>
        <taxon>Eutheria</taxon>
        <taxon>Laurasiatheria</taxon>
        <taxon>Carnivora</taxon>
        <taxon>Caniformia</taxon>
        <taxon>Canidae</taxon>
        <taxon>Vulpes</taxon>
    </lineage>
</organism>
<keyword evidence="8" id="KW-0694">RNA-binding</keyword>
<dbReference type="Proteomes" id="UP001652641">
    <property type="component" value="Chromosome 9"/>
</dbReference>
<feature type="region of interest" description="Disordered" evidence="13">
    <location>
        <begin position="148"/>
        <end position="214"/>
    </location>
</feature>
<keyword evidence="3" id="KW-0963">Cytoplasm</keyword>
<dbReference type="RefSeq" id="XP_025852541.1">
    <property type="nucleotide sequence ID" value="XM_025996756.2"/>
</dbReference>
<comment type="function">
    <text evidence="12">mRNA-binding protein required for maternal mRNA storage, translation and degradation during oocyte maturation. Probably promotes formation of some phase-separated membraneless compartment that stores maternal mRNAs in oocytes: acts by undergoing liquid-liquid phase separation upon binding to maternal mRNAs. Binds to the 3'-UTR of maternal mRNAs, inhibiting their translation.</text>
</comment>